<name>A0ACC6NZZ3_9BURK</name>
<accession>A0ACC6NZZ3</accession>
<evidence type="ECO:0000313" key="1">
    <source>
        <dbReference type="EMBL" id="MEJ7137542.1"/>
    </source>
</evidence>
<proteinExistence type="predicted"/>
<comment type="caution">
    <text evidence="1">The sequence shown here is derived from an EMBL/GenBank/DDBJ whole genome shotgun (WGS) entry which is preliminary data.</text>
</comment>
<dbReference type="Proteomes" id="UP001364695">
    <property type="component" value="Unassembled WGS sequence"/>
</dbReference>
<protein>
    <submittedName>
        <fullName evidence="1">Type II toxin-antitoxin system RelE/ParE family toxin</fullName>
    </submittedName>
</protein>
<keyword evidence="2" id="KW-1185">Reference proteome</keyword>
<organism evidence="1 2">
    <name type="scientific">Amphibiibacter pelophylacis</name>
    <dbReference type="NCBI Taxonomy" id="1799477"/>
    <lineage>
        <taxon>Bacteria</taxon>
        <taxon>Pseudomonadati</taxon>
        <taxon>Pseudomonadota</taxon>
        <taxon>Betaproteobacteria</taxon>
        <taxon>Burkholderiales</taxon>
        <taxon>Sphaerotilaceae</taxon>
        <taxon>Amphibiibacter</taxon>
    </lineage>
</organism>
<dbReference type="EMBL" id="JAWDIE010000004">
    <property type="protein sequence ID" value="MEJ7137542.1"/>
    <property type="molecule type" value="Genomic_DNA"/>
</dbReference>
<reference evidence="1" key="1">
    <citation type="submission" date="2023-10" db="EMBL/GenBank/DDBJ databases">
        <title>Amphibacter perezi, gen. nov., sp. nov. a novel taxa of the family Comamonadaceae, class Betaproteobacteria isolated from the skin microbiota of Pelophylax perezi from different populations.</title>
        <authorList>
            <person name="Costa S."/>
            <person name="Proenca D.N."/>
            <person name="Lopes I."/>
            <person name="Morais P.V."/>
        </authorList>
    </citation>
    <scope>NUCLEOTIDE SEQUENCE</scope>
    <source>
        <strain evidence="1">SL12-8</strain>
    </source>
</reference>
<sequence>MTGVPYRIEWRPAARDDLEGLVHHIARDSPLAAVRFGQKLHDQTLLLALQPELGRTGRPGLPGFLREWVAHPNYLIFYRVLEQTRTVQILRVKHVARQAP</sequence>
<gene>
    <name evidence="1" type="ORF">RV045_03735</name>
</gene>
<evidence type="ECO:0000313" key="2">
    <source>
        <dbReference type="Proteomes" id="UP001364695"/>
    </source>
</evidence>